<reference evidence="2 3" key="1">
    <citation type="submission" date="2018-06" db="EMBL/GenBank/DDBJ databases">
        <authorList>
            <consortium name="Pathogen Informatics"/>
            <person name="Doyle S."/>
        </authorList>
    </citation>
    <scope>NUCLEOTIDE SEQUENCE [LARGE SCALE GENOMIC DNA]</scope>
    <source>
        <strain evidence="2 3">NCTC9836</strain>
    </source>
</reference>
<dbReference type="Proteomes" id="UP000254664">
    <property type="component" value="Unassembled WGS sequence"/>
</dbReference>
<protein>
    <submittedName>
        <fullName evidence="2">Uncharacterized protein</fullName>
    </submittedName>
</protein>
<dbReference type="EMBL" id="UFWZ01000001">
    <property type="protein sequence ID" value="SUY45433.1"/>
    <property type="molecule type" value="Genomic_DNA"/>
</dbReference>
<keyword evidence="1" id="KW-0812">Transmembrane</keyword>
<keyword evidence="1" id="KW-1133">Transmembrane helix</keyword>
<evidence type="ECO:0000256" key="1">
    <source>
        <dbReference type="SAM" id="Phobius"/>
    </source>
</evidence>
<organism evidence="2 3">
    <name type="scientific">Clostridium putrefaciens</name>
    <dbReference type="NCBI Taxonomy" id="99675"/>
    <lineage>
        <taxon>Bacteria</taxon>
        <taxon>Bacillati</taxon>
        <taxon>Bacillota</taxon>
        <taxon>Clostridia</taxon>
        <taxon>Eubacteriales</taxon>
        <taxon>Clostridiaceae</taxon>
        <taxon>Clostridium</taxon>
    </lineage>
</organism>
<keyword evidence="1" id="KW-0472">Membrane</keyword>
<dbReference type="RefSeq" id="WP_172556228.1">
    <property type="nucleotide sequence ID" value="NZ_UFWZ01000001.1"/>
</dbReference>
<sequence>MINLRKTLKIIAIIANTAILFLFLKEKKYFYLGIVIYNYLVFMGVFNISKNKK</sequence>
<proteinExistence type="predicted"/>
<accession>A0A381J4S6</accession>
<gene>
    <name evidence="2" type="ORF">NCTC9836_00276</name>
</gene>
<keyword evidence="3" id="KW-1185">Reference proteome</keyword>
<dbReference type="AlphaFoldDB" id="A0A381J4S6"/>
<feature type="transmembrane region" description="Helical" evidence="1">
    <location>
        <begin position="30"/>
        <end position="48"/>
    </location>
</feature>
<feature type="transmembrane region" description="Helical" evidence="1">
    <location>
        <begin position="7"/>
        <end position="24"/>
    </location>
</feature>
<evidence type="ECO:0000313" key="2">
    <source>
        <dbReference type="EMBL" id="SUY45433.1"/>
    </source>
</evidence>
<name>A0A381J4S6_9CLOT</name>
<evidence type="ECO:0000313" key="3">
    <source>
        <dbReference type="Proteomes" id="UP000254664"/>
    </source>
</evidence>